<dbReference type="Proteomes" id="UP000274391">
    <property type="component" value="Unassembled WGS sequence"/>
</dbReference>
<reference evidence="6 7" key="1">
    <citation type="submission" date="2018-11" db="EMBL/GenBank/DDBJ databases">
        <title>YIM 102482-1 draft genome.</title>
        <authorList>
            <person name="Li G."/>
            <person name="Jiang Y."/>
        </authorList>
    </citation>
    <scope>NUCLEOTIDE SEQUENCE [LARGE SCALE GENOMIC DNA]</scope>
    <source>
        <strain evidence="6 7">YIM 102482-1</strain>
    </source>
</reference>
<comment type="caution">
    <text evidence="6">The sequence shown here is derived from an EMBL/GenBank/DDBJ whole genome shotgun (WGS) entry which is preliminary data.</text>
</comment>
<evidence type="ECO:0000256" key="1">
    <source>
        <dbReference type="ARBA" id="ARBA00023015"/>
    </source>
</evidence>
<dbReference type="GO" id="GO:0003677">
    <property type="term" value="F:DNA binding"/>
    <property type="evidence" value="ECO:0007669"/>
    <property type="project" value="UniProtKB-UniRule"/>
</dbReference>
<keyword evidence="1" id="KW-0805">Transcription regulation</keyword>
<dbReference type="Pfam" id="PF13305">
    <property type="entry name" value="TetR_C_33"/>
    <property type="match status" value="1"/>
</dbReference>
<evidence type="ECO:0000256" key="3">
    <source>
        <dbReference type="ARBA" id="ARBA00023163"/>
    </source>
</evidence>
<keyword evidence="2 4" id="KW-0238">DNA-binding</keyword>
<dbReference type="PROSITE" id="PS50977">
    <property type="entry name" value="HTH_TETR_2"/>
    <property type="match status" value="1"/>
</dbReference>
<evidence type="ECO:0000313" key="6">
    <source>
        <dbReference type="EMBL" id="RRJ88840.1"/>
    </source>
</evidence>
<dbReference type="SUPFAM" id="SSF46689">
    <property type="entry name" value="Homeodomain-like"/>
    <property type="match status" value="1"/>
</dbReference>
<keyword evidence="3" id="KW-0804">Transcription</keyword>
<dbReference type="InterPro" id="IPR036271">
    <property type="entry name" value="Tet_transcr_reg_TetR-rel_C_sf"/>
</dbReference>
<dbReference type="InterPro" id="IPR001647">
    <property type="entry name" value="HTH_TetR"/>
</dbReference>
<dbReference type="EMBL" id="RQVS01000001">
    <property type="protein sequence ID" value="RRJ88840.1"/>
    <property type="molecule type" value="Genomic_DNA"/>
</dbReference>
<evidence type="ECO:0000256" key="2">
    <source>
        <dbReference type="ARBA" id="ARBA00023125"/>
    </source>
</evidence>
<evidence type="ECO:0000259" key="5">
    <source>
        <dbReference type="PROSITE" id="PS50977"/>
    </source>
</evidence>
<proteinExistence type="predicted"/>
<dbReference type="RefSeq" id="WP_124969127.1">
    <property type="nucleotide sequence ID" value="NZ_RQVS01000001.1"/>
</dbReference>
<organism evidence="6 7">
    <name type="scientific">Gulosibacter macacae</name>
    <dbReference type="NCBI Taxonomy" id="2488791"/>
    <lineage>
        <taxon>Bacteria</taxon>
        <taxon>Bacillati</taxon>
        <taxon>Actinomycetota</taxon>
        <taxon>Actinomycetes</taxon>
        <taxon>Micrococcales</taxon>
        <taxon>Microbacteriaceae</taxon>
        <taxon>Gulosibacter</taxon>
    </lineage>
</organism>
<keyword evidence="7" id="KW-1185">Reference proteome</keyword>
<dbReference type="Gene3D" id="1.10.357.10">
    <property type="entry name" value="Tetracycline Repressor, domain 2"/>
    <property type="match status" value="1"/>
</dbReference>
<dbReference type="AlphaFoldDB" id="A0A3P3W1I6"/>
<name>A0A3P3W1I6_9MICO</name>
<protein>
    <submittedName>
        <fullName evidence="6">TetR/AcrR family transcriptional regulator</fullName>
    </submittedName>
</protein>
<dbReference type="InterPro" id="IPR009057">
    <property type="entry name" value="Homeodomain-like_sf"/>
</dbReference>
<feature type="DNA-binding region" description="H-T-H motif" evidence="4">
    <location>
        <begin position="31"/>
        <end position="50"/>
    </location>
</feature>
<evidence type="ECO:0000313" key="7">
    <source>
        <dbReference type="Proteomes" id="UP000274391"/>
    </source>
</evidence>
<evidence type="ECO:0000256" key="4">
    <source>
        <dbReference type="PROSITE-ProRule" id="PRU00335"/>
    </source>
</evidence>
<accession>A0A3P3W1I6</accession>
<dbReference type="SUPFAM" id="SSF48498">
    <property type="entry name" value="Tetracyclin repressor-like, C-terminal domain"/>
    <property type="match status" value="1"/>
</dbReference>
<sequence>MSESYHHGDVRAAFLRRTAEIITASGVAAVSMRAIAADIGVSHAAPRHHFGSRDGLLTALAAEGFNLMAAKMQAVREREGSYLEIGVAYVEFALEHPGHFAVMFDTDQQLDDDAELRAAQARAFGELTICVERFDDERAKADMAAATIAGWSMMHGLVVLHRSGSLDRAHVTALLGNPSMAELAERVGNMLYGSPPEPSNE</sequence>
<gene>
    <name evidence="6" type="ORF">EG850_01505</name>
</gene>
<dbReference type="OrthoDB" id="3173376at2"/>
<dbReference type="InterPro" id="IPR025996">
    <property type="entry name" value="MT1864/Rv1816-like_C"/>
</dbReference>
<dbReference type="Pfam" id="PF00440">
    <property type="entry name" value="TetR_N"/>
    <property type="match status" value="1"/>
</dbReference>
<feature type="domain" description="HTH tetR-type" evidence="5">
    <location>
        <begin position="8"/>
        <end position="68"/>
    </location>
</feature>